<proteinExistence type="evidence at protein level"/>
<sequence>TETQSFNFDHFEENSNELNLQRDASI</sequence>
<accession>Q9S8J4</accession>
<evidence type="ECO:0000256" key="1">
    <source>
        <dbReference type="SAM" id="MobiDB-lite"/>
    </source>
</evidence>
<feature type="region of interest" description="Disordered" evidence="1">
    <location>
        <begin position="1"/>
        <end position="26"/>
    </location>
</feature>
<reference key="1">
    <citation type="journal article" date="1994" name="Plant Cell Physiol.">
        <title>Two isolectins from leaves of winged bean, Psophocarpus tetragonolobus (L.) DC.</title>
        <authorList>
            <person name="Yagi F."/>
            <person name="Sawada R."/>
            <person name="Imada T."/>
            <person name="Toyonaga S."/>
            <person name="Tadera K."/>
            <person name="Ishihata K."/>
        </authorList>
    </citation>
    <scope>PROTEIN SEQUENCE</scope>
</reference>
<keyword id="KW-0903">Direct protein sequencing</keyword>
<name>Q9S8J4_PSOTE</name>
<organism>
    <name type="scientific">Psophocarpus tetragonolobus</name>
    <name type="common">Winged bean</name>
    <name type="synonym">Dolichos tetragonolobus</name>
    <dbReference type="NCBI Taxonomy" id="3891"/>
    <lineage>
        <taxon>Eukaryota</taxon>
        <taxon>Viridiplantae</taxon>
        <taxon>Streptophyta</taxon>
        <taxon>Embryophyta</taxon>
        <taxon>Tracheophyta</taxon>
        <taxon>Spermatophyta</taxon>
        <taxon>Magnoliopsida</taxon>
        <taxon>eudicotyledons</taxon>
        <taxon>Gunneridae</taxon>
        <taxon>Pentapetalae</taxon>
        <taxon>rosids</taxon>
        <taxon>fabids</taxon>
        <taxon>Fabales</taxon>
        <taxon>Fabaceae</taxon>
        <taxon>Papilionoideae</taxon>
        <taxon>50 kb inversion clade</taxon>
        <taxon>NPAAA clade</taxon>
        <taxon>indigoferoid/millettioid clade</taxon>
        <taxon>Phaseoleae</taxon>
        <taxon>Psophocarpus</taxon>
    </lineage>
</organism>
<feature type="compositionally biased region" description="Polar residues" evidence="1">
    <location>
        <begin position="16"/>
        <end position="26"/>
    </location>
</feature>
<dbReference type="AlphaFoldDB" id="Q9S8J4"/>
<dbReference type="PIR" id="E61497">
    <property type="entry name" value="E61497"/>
</dbReference>
<protein>
    <submittedName>
        <fullName>Lectin 2</fullName>
    </submittedName>
</protein>